<dbReference type="SUPFAM" id="SSF55811">
    <property type="entry name" value="Nudix"/>
    <property type="match status" value="1"/>
</dbReference>
<name>A0ABU6K163_9RHOO</name>
<keyword evidence="5" id="KW-1185">Reference proteome</keyword>
<feature type="domain" description="Nudix hydrolase" evidence="3">
    <location>
        <begin position="27"/>
        <end position="175"/>
    </location>
</feature>
<proteinExistence type="predicted"/>
<evidence type="ECO:0000256" key="1">
    <source>
        <dbReference type="ARBA" id="ARBA00001946"/>
    </source>
</evidence>
<accession>A0ABU6K163</accession>
<organism evidence="4 5">
    <name type="scientific">Uliginosibacterium silvisoli</name>
    <dbReference type="NCBI Taxonomy" id="3114758"/>
    <lineage>
        <taxon>Bacteria</taxon>
        <taxon>Pseudomonadati</taxon>
        <taxon>Pseudomonadota</taxon>
        <taxon>Betaproteobacteria</taxon>
        <taxon>Rhodocyclales</taxon>
        <taxon>Zoogloeaceae</taxon>
        <taxon>Uliginosibacterium</taxon>
    </lineage>
</organism>
<dbReference type="EC" id="3.6.-.-" evidence="4"/>
<evidence type="ECO:0000313" key="4">
    <source>
        <dbReference type="EMBL" id="MEC5385196.1"/>
    </source>
</evidence>
<dbReference type="PANTHER" id="PTHR43736">
    <property type="entry name" value="ADP-RIBOSE PYROPHOSPHATASE"/>
    <property type="match status" value="1"/>
</dbReference>
<dbReference type="InterPro" id="IPR020084">
    <property type="entry name" value="NUDIX_hydrolase_CS"/>
</dbReference>
<comment type="caution">
    <text evidence="4">The sequence shown here is derived from an EMBL/GenBank/DDBJ whole genome shotgun (WGS) entry which is preliminary data.</text>
</comment>
<keyword evidence="2 4" id="KW-0378">Hydrolase</keyword>
<evidence type="ECO:0000256" key="2">
    <source>
        <dbReference type="ARBA" id="ARBA00022801"/>
    </source>
</evidence>
<dbReference type="InterPro" id="IPR015797">
    <property type="entry name" value="NUDIX_hydrolase-like_dom_sf"/>
</dbReference>
<dbReference type="InterPro" id="IPR000086">
    <property type="entry name" value="NUDIX_hydrolase_dom"/>
</dbReference>
<dbReference type="EMBL" id="JAYXHS010000001">
    <property type="protein sequence ID" value="MEC5385196.1"/>
    <property type="molecule type" value="Genomic_DNA"/>
</dbReference>
<sequence>MSSETVKFNNRPNECVTTTDGREIWVSRSVTTAVCILLECEGRPYILVNQRGTGVPDFSGYWNLPCGYLDYDETTAEAAMREVWEECGVNAQELLTGATCEFFSYPWDVSSTPTGTRQNVTIHHGLYAKVEELPALSNAHNEPNETADIRWLPLSEVDTLAFAFNHRARIDRFLAHVEKVAGVHYL</sequence>
<dbReference type="Gene3D" id="3.90.79.10">
    <property type="entry name" value="Nucleoside Triphosphate Pyrophosphohydrolase"/>
    <property type="match status" value="1"/>
</dbReference>
<dbReference type="PROSITE" id="PS00893">
    <property type="entry name" value="NUDIX_BOX"/>
    <property type="match status" value="1"/>
</dbReference>
<protein>
    <submittedName>
        <fullName evidence="4">NUDIX hydrolase</fullName>
        <ecNumber evidence="4">3.6.-.-</ecNumber>
    </submittedName>
</protein>
<dbReference type="Proteomes" id="UP001331561">
    <property type="component" value="Unassembled WGS sequence"/>
</dbReference>
<dbReference type="GO" id="GO:0016787">
    <property type="term" value="F:hydrolase activity"/>
    <property type="evidence" value="ECO:0007669"/>
    <property type="project" value="UniProtKB-KW"/>
</dbReference>
<dbReference type="RefSeq" id="WP_327598156.1">
    <property type="nucleotide sequence ID" value="NZ_JAYXHS010000001.1"/>
</dbReference>
<dbReference type="Pfam" id="PF00293">
    <property type="entry name" value="NUDIX"/>
    <property type="match status" value="1"/>
</dbReference>
<evidence type="ECO:0000259" key="3">
    <source>
        <dbReference type="PROSITE" id="PS51462"/>
    </source>
</evidence>
<gene>
    <name evidence="4" type="ORF">VVD49_05645</name>
</gene>
<dbReference type="PANTHER" id="PTHR43736:SF1">
    <property type="entry name" value="DIHYDRONEOPTERIN TRIPHOSPHATE DIPHOSPHATASE"/>
    <property type="match status" value="1"/>
</dbReference>
<dbReference type="PROSITE" id="PS51462">
    <property type="entry name" value="NUDIX"/>
    <property type="match status" value="1"/>
</dbReference>
<reference evidence="4 5" key="1">
    <citation type="submission" date="2024-01" db="EMBL/GenBank/DDBJ databases">
        <title>Uliginosibacterium soil sp. nov.</title>
        <authorList>
            <person name="Lv Y."/>
        </authorList>
    </citation>
    <scope>NUCLEOTIDE SEQUENCE [LARGE SCALE GENOMIC DNA]</scope>
    <source>
        <strain evidence="4 5">H3</strain>
    </source>
</reference>
<comment type="cofactor">
    <cofactor evidence="1">
        <name>Mg(2+)</name>
        <dbReference type="ChEBI" id="CHEBI:18420"/>
    </cofactor>
</comment>
<evidence type="ECO:0000313" key="5">
    <source>
        <dbReference type="Proteomes" id="UP001331561"/>
    </source>
</evidence>